<dbReference type="InterPro" id="IPR015856">
    <property type="entry name" value="ABC_transpr_CbiO/EcfA_su"/>
</dbReference>
<comment type="caution">
    <text evidence="6">The sequence shown here is derived from an EMBL/GenBank/DDBJ whole genome shotgun (WGS) entry which is preliminary data.</text>
</comment>
<dbReference type="Pfam" id="PF00005">
    <property type="entry name" value="ABC_tran"/>
    <property type="match status" value="1"/>
</dbReference>
<dbReference type="AlphaFoldDB" id="A0A9X3LKS1"/>
<dbReference type="GO" id="GO:0043190">
    <property type="term" value="C:ATP-binding cassette (ABC) transporter complex"/>
    <property type="evidence" value="ECO:0007669"/>
    <property type="project" value="TreeGrafter"/>
</dbReference>
<dbReference type="Proteomes" id="UP001146469">
    <property type="component" value="Unassembled WGS sequence"/>
</dbReference>
<organism evidence="6 7">
    <name type="scientific">Corynebacterium evansiae</name>
    <dbReference type="NCBI Taxonomy" id="2913499"/>
    <lineage>
        <taxon>Bacteria</taxon>
        <taxon>Bacillati</taxon>
        <taxon>Actinomycetota</taxon>
        <taxon>Actinomycetes</taxon>
        <taxon>Mycobacteriales</taxon>
        <taxon>Corynebacteriaceae</taxon>
        <taxon>Corynebacterium</taxon>
    </lineage>
</organism>
<feature type="domain" description="ABC transporter" evidence="5">
    <location>
        <begin position="4"/>
        <end position="230"/>
    </location>
</feature>
<dbReference type="PANTHER" id="PTHR43553">
    <property type="entry name" value="HEAVY METAL TRANSPORTER"/>
    <property type="match status" value="1"/>
</dbReference>
<dbReference type="Gene3D" id="3.40.50.300">
    <property type="entry name" value="P-loop containing nucleotide triphosphate hydrolases"/>
    <property type="match status" value="1"/>
</dbReference>
<dbReference type="GO" id="GO:0042626">
    <property type="term" value="F:ATPase-coupled transmembrane transporter activity"/>
    <property type="evidence" value="ECO:0007669"/>
    <property type="project" value="TreeGrafter"/>
</dbReference>
<evidence type="ECO:0000256" key="4">
    <source>
        <dbReference type="ARBA" id="ARBA00022840"/>
    </source>
</evidence>
<keyword evidence="7" id="KW-1185">Reference proteome</keyword>
<evidence type="ECO:0000256" key="1">
    <source>
        <dbReference type="ARBA" id="ARBA00005417"/>
    </source>
</evidence>
<sequence length="231" mass="25089">MPQIEFENVGVTFDTSTGQRTVLRDINLSLNERRIGIIGANGSGKSTLVRLINGLAEPTSGQVRVAGLNVAKRGREVRRKVGFVFSDADNQIIMPTVAEDVAFSLHATTKNGREREERATAMLRAMGLEHLADASPHFLSGGEKQLLALASVLVVEPELVIADEPTTLLDLGNRKMIARRLAELPQQLIVVTHDLELVEGMDRVLWISDGEVRGDGPPDRVIADYVASFGG</sequence>
<dbReference type="CDD" id="cd03225">
    <property type="entry name" value="ABC_cobalt_CbiO_domain1"/>
    <property type="match status" value="1"/>
</dbReference>
<evidence type="ECO:0000313" key="6">
    <source>
        <dbReference type="EMBL" id="MCZ9289199.1"/>
    </source>
</evidence>
<dbReference type="PROSITE" id="PS50893">
    <property type="entry name" value="ABC_TRANSPORTER_2"/>
    <property type="match status" value="1"/>
</dbReference>
<comment type="similarity">
    <text evidence="1">Belongs to the ABC transporter superfamily.</text>
</comment>
<keyword evidence="2" id="KW-0813">Transport</keyword>
<accession>A0A9X3LKS1</accession>
<name>A0A9X3LKS1_9CORY</name>
<dbReference type="InterPro" id="IPR003439">
    <property type="entry name" value="ABC_transporter-like_ATP-bd"/>
</dbReference>
<evidence type="ECO:0000259" key="5">
    <source>
        <dbReference type="PROSITE" id="PS50893"/>
    </source>
</evidence>
<dbReference type="GO" id="GO:0005524">
    <property type="term" value="F:ATP binding"/>
    <property type="evidence" value="ECO:0007669"/>
    <property type="project" value="UniProtKB-KW"/>
</dbReference>
<proteinExistence type="inferred from homology"/>
<dbReference type="SUPFAM" id="SSF52540">
    <property type="entry name" value="P-loop containing nucleoside triphosphate hydrolases"/>
    <property type="match status" value="1"/>
</dbReference>
<dbReference type="InterPro" id="IPR017871">
    <property type="entry name" value="ABC_transporter-like_CS"/>
</dbReference>
<evidence type="ECO:0000313" key="7">
    <source>
        <dbReference type="Proteomes" id="UP001146469"/>
    </source>
</evidence>
<dbReference type="InterPro" id="IPR050095">
    <property type="entry name" value="ECF_ABC_transporter_ATP-bd"/>
</dbReference>
<dbReference type="EMBL" id="JAKMUT010000002">
    <property type="protein sequence ID" value="MCZ9289199.1"/>
    <property type="molecule type" value="Genomic_DNA"/>
</dbReference>
<dbReference type="SMART" id="SM00382">
    <property type="entry name" value="AAA"/>
    <property type="match status" value="1"/>
</dbReference>
<reference evidence="6" key="1">
    <citation type="submission" date="2022-02" db="EMBL/GenBank/DDBJ databases">
        <title>Corynebacterium sp. from urogenital microbiome.</title>
        <authorList>
            <person name="Cappelli E.A."/>
            <person name="Ribeiro T.G."/>
            <person name="Peixe L."/>
        </authorList>
    </citation>
    <scope>NUCLEOTIDE SEQUENCE</scope>
    <source>
        <strain evidence="6">C8Ua_174</strain>
    </source>
</reference>
<protein>
    <submittedName>
        <fullName evidence="6">Energy-coupling factor ABC transporter ATP-binding protein</fullName>
    </submittedName>
</protein>
<dbReference type="InterPro" id="IPR003593">
    <property type="entry name" value="AAA+_ATPase"/>
</dbReference>
<dbReference type="PROSITE" id="PS00211">
    <property type="entry name" value="ABC_TRANSPORTER_1"/>
    <property type="match status" value="1"/>
</dbReference>
<dbReference type="RefSeq" id="WP_269944187.1">
    <property type="nucleotide sequence ID" value="NZ_JAKMUT010000002.1"/>
</dbReference>
<evidence type="ECO:0000256" key="3">
    <source>
        <dbReference type="ARBA" id="ARBA00022741"/>
    </source>
</evidence>
<dbReference type="InterPro" id="IPR027417">
    <property type="entry name" value="P-loop_NTPase"/>
</dbReference>
<keyword evidence="4 6" id="KW-0067">ATP-binding</keyword>
<dbReference type="GO" id="GO:0016887">
    <property type="term" value="F:ATP hydrolysis activity"/>
    <property type="evidence" value="ECO:0007669"/>
    <property type="project" value="InterPro"/>
</dbReference>
<evidence type="ECO:0000256" key="2">
    <source>
        <dbReference type="ARBA" id="ARBA00022448"/>
    </source>
</evidence>
<dbReference type="PANTHER" id="PTHR43553:SF24">
    <property type="entry name" value="ENERGY-COUPLING FACTOR TRANSPORTER ATP-BINDING PROTEIN ECFA1"/>
    <property type="match status" value="1"/>
</dbReference>
<keyword evidence="3" id="KW-0547">Nucleotide-binding</keyword>
<gene>
    <name evidence="6" type="ORF">L8V00_03115</name>
</gene>